<accession>C4XEW0</accession>
<dbReference type="InterPro" id="IPR002625">
    <property type="entry name" value="Smr_dom"/>
</dbReference>
<dbReference type="AlphaFoldDB" id="C4XEW0"/>
<dbReference type="PATRIC" id="fig|496833.3.peg.844"/>
<proteinExistence type="predicted"/>
<dbReference type="EMBL" id="AP009608">
    <property type="protein sequence ID" value="BAH69682.1"/>
    <property type="molecule type" value="Genomic_DNA"/>
</dbReference>
<keyword evidence="3" id="KW-1185">Reference proteome</keyword>
<dbReference type="Gene3D" id="3.30.1370.110">
    <property type="match status" value="1"/>
</dbReference>
<dbReference type="InterPro" id="IPR036063">
    <property type="entry name" value="Smr_dom_sf"/>
</dbReference>
<dbReference type="SUPFAM" id="SSF160443">
    <property type="entry name" value="SMR domain-like"/>
    <property type="match status" value="1"/>
</dbReference>
<dbReference type="PROSITE" id="PS50828">
    <property type="entry name" value="SMR"/>
    <property type="match status" value="1"/>
</dbReference>
<gene>
    <name evidence="2" type="ordered locus">MBIO_0417</name>
</gene>
<evidence type="ECO:0000313" key="2">
    <source>
        <dbReference type="EMBL" id="BAH69682.1"/>
    </source>
</evidence>
<dbReference type="Pfam" id="PF01713">
    <property type="entry name" value="Smr"/>
    <property type="match status" value="1"/>
</dbReference>
<evidence type="ECO:0000313" key="3">
    <source>
        <dbReference type="Proteomes" id="UP000006810"/>
    </source>
</evidence>
<sequence>MIMTKTIDLHKLNVEQATSKVILALSEAQEKKLTSLEIITGYGSGALRARTLELLESENLTYIEEGPMVIVYFFNNNEDENDDNFSDIEYQKKFQ</sequence>
<dbReference type="HOGENOM" id="CLU_2396483_0_0_14"/>
<dbReference type="Proteomes" id="UP000006810">
    <property type="component" value="Chromosome"/>
</dbReference>
<protein>
    <recommendedName>
        <fullName evidence="1">Smr domain-containing protein</fullName>
    </recommendedName>
</protein>
<organism evidence="2 3">
    <name type="scientific">Mycoplasmopsis fermentans (strain ATCC 19989 / NBRC 14854 / NCTC 10117 / PG18)</name>
    <name type="common">Mycoplasma fermentans</name>
    <dbReference type="NCBI Taxonomy" id="496833"/>
    <lineage>
        <taxon>Bacteria</taxon>
        <taxon>Bacillati</taxon>
        <taxon>Mycoplasmatota</taxon>
        <taxon>Mycoplasmoidales</taxon>
        <taxon>Metamycoplasmataceae</taxon>
        <taxon>Mycoplasmopsis</taxon>
    </lineage>
</organism>
<feature type="domain" description="Smr" evidence="1">
    <location>
        <begin position="7"/>
        <end position="72"/>
    </location>
</feature>
<dbReference type="KEGG" id="mfp:MBIO_0417"/>
<evidence type="ECO:0000259" key="1">
    <source>
        <dbReference type="PROSITE" id="PS50828"/>
    </source>
</evidence>
<reference evidence="2 3" key="1">
    <citation type="journal article" date="2009" name="Curr. Microbiol.">
        <title>Molecular cloning and expression of a novel cholinephosphotransferase involved in glycoglycerophospholipid biosynthesis of Mycoplasma fermentans.</title>
        <authorList>
            <person name="Ishida N."/>
            <person name="Irikura D."/>
            <person name="Matsuda K."/>
            <person name="Sato S."/>
            <person name="Asano K."/>
        </authorList>
    </citation>
    <scope>NUCLEOTIDE SEQUENCE [LARGE SCALE GENOMIC DNA]</scope>
    <source>
        <strain evidence="3">ATCC 19989 / NBRC 14854 / NCTC 10117 / PG18</strain>
    </source>
</reference>
<name>C4XEW0_MYCFP</name>